<reference evidence="1" key="1">
    <citation type="journal article" date="2021" name="New Phytol.">
        <title>Evolutionary innovations through gain and loss of genes in the ectomycorrhizal Boletales.</title>
        <authorList>
            <person name="Wu G."/>
            <person name="Miyauchi S."/>
            <person name="Morin E."/>
            <person name="Kuo A."/>
            <person name="Drula E."/>
            <person name="Varga T."/>
            <person name="Kohler A."/>
            <person name="Feng B."/>
            <person name="Cao Y."/>
            <person name="Lipzen A."/>
            <person name="Daum C."/>
            <person name="Hundley H."/>
            <person name="Pangilinan J."/>
            <person name="Johnson J."/>
            <person name="Barry K."/>
            <person name="LaButti K."/>
            <person name="Ng V."/>
            <person name="Ahrendt S."/>
            <person name="Min B."/>
            <person name="Choi I.G."/>
            <person name="Park H."/>
            <person name="Plett J.M."/>
            <person name="Magnuson J."/>
            <person name="Spatafora J.W."/>
            <person name="Nagy L.G."/>
            <person name="Henrissat B."/>
            <person name="Grigoriev I.V."/>
            <person name="Yang Z.L."/>
            <person name="Xu J."/>
            <person name="Martin F.M."/>
        </authorList>
    </citation>
    <scope>NUCLEOTIDE SEQUENCE</scope>
    <source>
        <strain evidence="1">ATCC 28755</strain>
    </source>
</reference>
<dbReference type="Proteomes" id="UP000790377">
    <property type="component" value="Unassembled WGS sequence"/>
</dbReference>
<evidence type="ECO:0000313" key="2">
    <source>
        <dbReference type="Proteomes" id="UP000790377"/>
    </source>
</evidence>
<comment type="caution">
    <text evidence="1">The sequence shown here is derived from an EMBL/GenBank/DDBJ whole genome shotgun (WGS) entry which is preliminary data.</text>
</comment>
<sequence length="240" mass="26671">MGIDRPSTCDMRQNQIASMIRWKFTFWKSLTVNHEVQAALSIQILPKAISREQSSPQWLPSAYCRSAPAKSGMSLAIYDKAKCAVDSKTDHKLYTEKELTNSDRNKNPCRCVTFPEPLSGKVASYAFSRGGNKGATINFLYHDHCKYNKDPKDAYIENNLVEDTVTRGAKLRSAWVCAGRPKDTAIPNPLDYLYQILTSSYKLLSKIRNPAEAPTLVDGLEITTLDIGEVAALIGLGMFG</sequence>
<gene>
    <name evidence="1" type="ORF">BJ138DRAFT_163446</name>
</gene>
<protein>
    <submittedName>
        <fullName evidence="1">Uncharacterized protein</fullName>
    </submittedName>
</protein>
<keyword evidence="2" id="KW-1185">Reference proteome</keyword>
<evidence type="ECO:0000313" key="1">
    <source>
        <dbReference type="EMBL" id="KAH7909970.1"/>
    </source>
</evidence>
<accession>A0ACB8AA87</accession>
<proteinExistence type="predicted"/>
<dbReference type="EMBL" id="MU267733">
    <property type="protein sequence ID" value="KAH7909970.1"/>
    <property type="molecule type" value="Genomic_DNA"/>
</dbReference>
<name>A0ACB8AA87_9AGAM</name>
<organism evidence="1 2">
    <name type="scientific">Hygrophoropsis aurantiaca</name>
    <dbReference type="NCBI Taxonomy" id="72124"/>
    <lineage>
        <taxon>Eukaryota</taxon>
        <taxon>Fungi</taxon>
        <taxon>Dikarya</taxon>
        <taxon>Basidiomycota</taxon>
        <taxon>Agaricomycotina</taxon>
        <taxon>Agaricomycetes</taxon>
        <taxon>Agaricomycetidae</taxon>
        <taxon>Boletales</taxon>
        <taxon>Coniophorineae</taxon>
        <taxon>Hygrophoropsidaceae</taxon>
        <taxon>Hygrophoropsis</taxon>
    </lineage>
</organism>